<dbReference type="EMBL" id="JANJYI010000002">
    <property type="protein sequence ID" value="KAK2660058.1"/>
    <property type="molecule type" value="Genomic_DNA"/>
</dbReference>
<feature type="domain" description="Reverse transcriptase zinc-binding" evidence="1">
    <location>
        <begin position="26"/>
        <end position="119"/>
    </location>
</feature>
<proteinExistence type="predicted"/>
<evidence type="ECO:0000313" key="2">
    <source>
        <dbReference type="EMBL" id="KAK2660058.1"/>
    </source>
</evidence>
<evidence type="ECO:0000259" key="1">
    <source>
        <dbReference type="Pfam" id="PF13966"/>
    </source>
</evidence>
<name>A0AAE0CRC1_9ROSI</name>
<sequence>MVLSIPISWSFRDDFLLWHFDKSGAYTVQSGYRVACSQNSEALVSNSSISCKWWNTLWSLNLPPKVRIFVWRACLIAMPSLELLWKKNVVESPRCQCCGSSSKSSNHALFGCKVARKTWRLANFENVLISAKHLPVVEVYACPFPF</sequence>
<dbReference type="InterPro" id="IPR026960">
    <property type="entry name" value="RVT-Znf"/>
</dbReference>
<dbReference type="Proteomes" id="UP001280121">
    <property type="component" value="Unassembled WGS sequence"/>
</dbReference>
<reference evidence="2" key="1">
    <citation type="journal article" date="2023" name="Plant J.">
        <title>Genome sequences and population genomics provide insights into the demographic history, inbreeding, and mutation load of two 'living fossil' tree species of Dipteronia.</title>
        <authorList>
            <person name="Feng Y."/>
            <person name="Comes H.P."/>
            <person name="Chen J."/>
            <person name="Zhu S."/>
            <person name="Lu R."/>
            <person name="Zhang X."/>
            <person name="Li P."/>
            <person name="Qiu J."/>
            <person name="Olsen K.M."/>
            <person name="Qiu Y."/>
        </authorList>
    </citation>
    <scope>NUCLEOTIDE SEQUENCE</scope>
    <source>
        <strain evidence="2">KIB01</strain>
    </source>
</reference>
<organism evidence="2 3">
    <name type="scientific">Dipteronia dyeriana</name>
    <dbReference type="NCBI Taxonomy" id="168575"/>
    <lineage>
        <taxon>Eukaryota</taxon>
        <taxon>Viridiplantae</taxon>
        <taxon>Streptophyta</taxon>
        <taxon>Embryophyta</taxon>
        <taxon>Tracheophyta</taxon>
        <taxon>Spermatophyta</taxon>
        <taxon>Magnoliopsida</taxon>
        <taxon>eudicotyledons</taxon>
        <taxon>Gunneridae</taxon>
        <taxon>Pentapetalae</taxon>
        <taxon>rosids</taxon>
        <taxon>malvids</taxon>
        <taxon>Sapindales</taxon>
        <taxon>Sapindaceae</taxon>
        <taxon>Hippocastanoideae</taxon>
        <taxon>Acereae</taxon>
        <taxon>Dipteronia</taxon>
    </lineage>
</organism>
<protein>
    <recommendedName>
        <fullName evidence="1">Reverse transcriptase zinc-binding domain-containing protein</fullName>
    </recommendedName>
</protein>
<keyword evidence="3" id="KW-1185">Reference proteome</keyword>
<comment type="caution">
    <text evidence="2">The sequence shown here is derived from an EMBL/GenBank/DDBJ whole genome shotgun (WGS) entry which is preliminary data.</text>
</comment>
<dbReference type="AlphaFoldDB" id="A0AAE0CRC1"/>
<accession>A0AAE0CRC1</accession>
<evidence type="ECO:0000313" key="3">
    <source>
        <dbReference type="Proteomes" id="UP001280121"/>
    </source>
</evidence>
<gene>
    <name evidence="2" type="ORF">Ddye_006591</name>
</gene>
<dbReference type="Pfam" id="PF13966">
    <property type="entry name" value="zf-RVT"/>
    <property type="match status" value="1"/>
</dbReference>